<dbReference type="Proteomes" id="UP000053958">
    <property type="component" value="Unassembled WGS sequence"/>
</dbReference>
<dbReference type="Pfam" id="PF00067">
    <property type="entry name" value="p450"/>
    <property type="match status" value="1"/>
</dbReference>
<comment type="caution">
    <text evidence="9">The sequence shown here is derived from an EMBL/GenBank/DDBJ whole genome shotgun (WGS) entry which is preliminary data.</text>
</comment>
<keyword evidence="8" id="KW-0472">Membrane</keyword>
<evidence type="ECO:0000256" key="4">
    <source>
        <dbReference type="ARBA" id="ARBA00023002"/>
    </source>
</evidence>
<keyword evidence="8" id="KW-0812">Transmembrane</keyword>
<dbReference type="PANTHER" id="PTHR24305:SF187">
    <property type="entry name" value="P450, PUTATIVE (EUROFUNG)-RELATED"/>
    <property type="match status" value="1"/>
</dbReference>
<dbReference type="InterPro" id="IPR036396">
    <property type="entry name" value="Cyt_P450_sf"/>
</dbReference>
<keyword evidence="5 7" id="KW-0408">Iron</keyword>
<feature type="transmembrane region" description="Helical" evidence="8">
    <location>
        <begin position="413"/>
        <end position="432"/>
    </location>
</feature>
<keyword evidence="8" id="KW-1133">Transmembrane helix</keyword>
<dbReference type="Gene3D" id="1.10.630.10">
    <property type="entry name" value="Cytochrome P450"/>
    <property type="match status" value="1"/>
</dbReference>
<evidence type="ECO:0000256" key="8">
    <source>
        <dbReference type="SAM" id="Phobius"/>
    </source>
</evidence>
<gene>
    <name evidence="9" type="ORF">T310_5953</name>
</gene>
<feature type="transmembrane region" description="Helical" evidence="8">
    <location>
        <begin position="471"/>
        <end position="494"/>
    </location>
</feature>
<dbReference type="EMBL" id="LASV01000295">
    <property type="protein sequence ID" value="KKA20046.1"/>
    <property type="molecule type" value="Genomic_DNA"/>
</dbReference>
<dbReference type="RefSeq" id="XP_013326658.1">
    <property type="nucleotide sequence ID" value="XM_013471204.1"/>
</dbReference>
<accession>A0A0F4YQC4</accession>
<evidence type="ECO:0000256" key="5">
    <source>
        <dbReference type="ARBA" id="ARBA00023004"/>
    </source>
</evidence>
<dbReference type="PRINTS" id="PR00385">
    <property type="entry name" value="P450"/>
</dbReference>
<evidence type="ECO:0000256" key="3">
    <source>
        <dbReference type="ARBA" id="ARBA00022723"/>
    </source>
</evidence>
<comment type="similarity">
    <text evidence="2">Belongs to the cytochrome P450 family.</text>
</comment>
<keyword evidence="10" id="KW-1185">Reference proteome</keyword>
<evidence type="ECO:0000256" key="6">
    <source>
        <dbReference type="ARBA" id="ARBA00023033"/>
    </source>
</evidence>
<feature type="transmembrane region" description="Helical" evidence="8">
    <location>
        <begin position="439"/>
        <end position="459"/>
    </location>
</feature>
<dbReference type="GeneID" id="25318273"/>
<dbReference type="InterPro" id="IPR002401">
    <property type="entry name" value="Cyt_P450_E_grp-I"/>
</dbReference>
<evidence type="ECO:0000313" key="9">
    <source>
        <dbReference type="EMBL" id="KKA20046.1"/>
    </source>
</evidence>
<evidence type="ECO:0000256" key="7">
    <source>
        <dbReference type="PIRSR" id="PIRSR602401-1"/>
    </source>
</evidence>
<dbReference type="STRING" id="1408163.A0A0F4YQC4"/>
<feature type="transmembrane region" description="Helical" evidence="8">
    <location>
        <begin position="767"/>
        <end position="790"/>
    </location>
</feature>
<comment type="cofactor">
    <cofactor evidence="1 7">
        <name>heme</name>
        <dbReference type="ChEBI" id="CHEBI:30413"/>
    </cofactor>
</comment>
<dbReference type="GO" id="GO:0020037">
    <property type="term" value="F:heme binding"/>
    <property type="evidence" value="ECO:0007669"/>
    <property type="project" value="InterPro"/>
</dbReference>
<dbReference type="SUPFAM" id="SSF48264">
    <property type="entry name" value="Cytochrome P450"/>
    <property type="match status" value="1"/>
</dbReference>
<evidence type="ECO:0000256" key="1">
    <source>
        <dbReference type="ARBA" id="ARBA00001971"/>
    </source>
</evidence>
<evidence type="ECO:0000256" key="2">
    <source>
        <dbReference type="ARBA" id="ARBA00010617"/>
    </source>
</evidence>
<evidence type="ECO:0000313" key="10">
    <source>
        <dbReference type="Proteomes" id="UP000053958"/>
    </source>
</evidence>
<dbReference type="OrthoDB" id="4226488at2759"/>
<proteinExistence type="inferred from homology"/>
<feature type="binding site" description="axial binding residue" evidence="7">
    <location>
        <position position="889"/>
    </location>
    <ligand>
        <name>heme</name>
        <dbReference type="ChEBI" id="CHEBI:30413"/>
    </ligand>
    <ligandPart>
        <name>Fe</name>
        <dbReference type="ChEBI" id="CHEBI:18248"/>
    </ligandPart>
</feature>
<dbReference type="AlphaFoldDB" id="A0A0F4YQC4"/>
<keyword evidence="4" id="KW-0560">Oxidoreductase</keyword>
<keyword evidence="7" id="KW-0349">Heme</keyword>
<dbReference type="InterPro" id="IPR001128">
    <property type="entry name" value="Cyt_P450"/>
</dbReference>
<keyword evidence="3 7" id="KW-0479">Metal-binding</keyword>
<protein>
    <submittedName>
        <fullName evidence="9">Cytochrome P450 monooxygenase</fullName>
    </submittedName>
</protein>
<dbReference type="GO" id="GO:0004497">
    <property type="term" value="F:monooxygenase activity"/>
    <property type="evidence" value="ECO:0007669"/>
    <property type="project" value="UniProtKB-KW"/>
</dbReference>
<dbReference type="GO" id="GO:0016705">
    <property type="term" value="F:oxidoreductase activity, acting on paired donors, with incorporation or reduction of molecular oxygen"/>
    <property type="evidence" value="ECO:0007669"/>
    <property type="project" value="InterPro"/>
</dbReference>
<dbReference type="GO" id="GO:0005506">
    <property type="term" value="F:iron ion binding"/>
    <property type="evidence" value="ECO:0007669"/>
    <property type="project" value="InterPro"/>
</dbReference>
<keyword evidence="6 9" id="KW-0503">Monooxygenase</keyword>
<sequence>MQHRHRSPVIPRILLSIALAFFLVFLFCLFLNPIGSQRVKLVHLPDQPSPASQSDGDRRCNVFPNAANTLIVVKTGANVIYDKLPIQLLTVLRCARDPLIFSDLAQTLGRHRVYDVLDNVTEEIKNGPEFDYDRTLQDYQKHGQDVQTLRDISSDAAWRLDRYKFIHMLKKTWTMRPDHDWHSAEALQAHASRREAEYASFRAWRYIGERYWCQPLITMHHVTPGDVNSIWQFEQQRADPTKPLLIADMYEHFMGRDLPSEREDWYNFSEDLFFRPLGIQGNRQPPPDEMTPVQKEAHQSFEQCGKACDEHPRCFQNLYPRQEECYRHAYTCPDKDIANTQTASVPIGCGHPSPGRWARSSTCPASGTSGGPVSIDCGGYGYFTTLSCPVDECGLLSKHCDIDLEMSSEKQQLPVVVLATAVTAGVVLQPVVKNVNGDLYPLSILSCVIAAHFLVALGLQQTSDINGDLWAAQRLAFLATSCAIASLWTNTLIYRVFFHPLRHFPGPFGAKLSKFWSLRQVVKSKSRWYAMLKKRLYACLMHGPGPNELVVRDPAALAPLLGVRNKKGPFYGATQKSLHTNQDPEFHKQRRKIWDTAFKQGEKINQRRRLGANKSRLIVALTDYGPRIEEFTDALLARLDQVTGKEVLVNEFCLHYVYDVMSGVGFGSATRFIEGESSDFANTLLTKIQKGIAAIAFLAHVPWMLTVAESLAFVIGGPMKLFQVWSVEQVKKRRLIANPRPDIMGHLLEQTPDDAEGRALLDADSRLIIGAGSDTTGSALTVLFMLLAYYRSYQERVREEVEQSYADNTYSCARPQVLLDAVINEALRLAPPILFNLQRYPPKGGITIGDVYIPEGTPDEFIPERWTSRPELITNKNAFVPFAMGPYMCAGKSVAMMEMRSVIARTVQRYDISLPQGANFDIQEFLANIQDRFTAGVPELKLVFTLR</sequence>
<organism evidence="9 10">
    <name type="scientific">Rasamsonia emersonii (strain ATCC 16479 / CBS 393.64 / IMI 116815)</name>
    <dbReference type="NCBI Taxonomy" id="1408163"/>
    <lineage>
        <taxon>Eukaryota</taxon>
        <taxon>Fungi</taxon>
        <taxon>Dikarya</taxon>
        <taxon>Ascomycota</taxon>
        <taxon>Pezizomycotina</taxon>
        <taxon>Eurotiomycetes</taxon>
        <taxon>Eurotiomycetidae</taxon>
        <taxon>Eurotiales</taxon>
        <taxon>Trichocomaceae</taxon>
        <taxon>Rasamsonia</taxon>
    </lineage>
</organism>
<feature type="transmembrane region" description="Helical" evidence="8">
    <location>
        <begin position="692"/>
        <end position="715"/>
    </location>
</feature>
<name>A0A0F4YQC4_RASE3</name>
<dbReference type="InterPro" id="IPR050121">
    <property type="entry name" value="Cytochrome_P450_monoxygenase"/>
</dbReference>
<dbReference type="PRINTS" id="PR00463">
    <property type="entry name" value="EP450I"/>
</dbReference>
<reference evidence="9 10" key="1">
    <citation type="submission" date="2015-04" db="EMBL/GenBank/DDBJ databases">
        <authorList>
            <person name="Heijne W.H."/>
            <person name="Fedorova N.D."/>
            <person name="Nierman W.C."/>
            <person name="Vollebregt A.W."/>
            <person name="Zhao Z."/>
            <person name="Wu L."/>
            <person name="Kumar M."/>
            <person name="Stam H."/>
            <person name="van den Berg M.A."/>
            <person name="Pel H.J."/>
        </authorList>
    </citation>
    <scope>NUCLEOTIDE SEQUENCE [LARGE SCALE GENOMIC DNA]</scope>
    <source>
        <strain evidence="9 10">CBS 393.64</strain>
    </source>
</reference>
<dbReference type="PANTHER" id="PTHR24305">
    <property type="entry name" value="CYTOCHROME P450"/>
    <property type="match status" value="1"/>
</dbReference>